<comment type="caution">
    <text evidence="7">The sequence shown here is derived from an EMBL/GenBank/DDBJ whole genome shotgun (WGS) entry which is preliminary data.</text>
</comment>
<evidence type="ECO:0000259" key="6">
    <source>
        <dbReference type="Pfam" id="PF21036"/>
    </source>
</evidence>
<protein>
    <submittedName>
        <fullName evidence="7">Uncharacterized protein</fullName>
    </submittedName>
</protein>
<keyword evidence="2" id="KW-0328">Glycosyltransferase</keyword>
<evidence type="ECO:0000256" key="2">
    <source>
        <dbReference type="ARBA" id="ARBA00022676"/>
    </source>
</evidence>
<evidence type="ECO:0000256" key="1">
    <source>
        <dbReference type="ARBA" id="ARBA00006962"/>
    </source>
</evidence>
<proteinExistence type="inferred from homology"/>
<dbReference type="InterPro" id="IPR048284">
    <property type="entry name" value="EryCIII-like_N"/>
</dbReference>
<feature type="domain" description="Erythromycin biosynthesis protein CIII-like C-terminal" evidence="5">
    <location>
        <begin position="246"/>
        <end position="388"/>
    </location>
</feature>
<evidence type="ECO:0000313" key="7">
    <source>
        <dbReference type="EMBL" id="KUO15276.1"/>
    </source>
</evidence>
<reference evidence="7 8" key="1">
    <citation type="submission" date="2015-10" db="EMBL/GenBank/DDBJ databases">
        <title>Draft genome sequence of Streptomyces sp. RV15, isolated from a marine sponge.</title>
        <authorList>
            <person name="Ruckert C."/>
            <person name="Abdelmohsen U.R."/>
            <person name="Winkler A."/>
            <person name="Hentschel U."/>
            <person name="Kalinowski J."/>
            <person name="Kampfer P."/>
            <person name="Glaeser S."/>
        </authorList>
    </citation>
    <scope>NUCLEOTIDE SEQUENCE [LARGE SCALE GENOMIC DNA]</scope>
    <source>
        <strain evidence="7 8">RV15</strain>
    </source>
</reference>
<gene>
    <name evidence="7" type="ORF">AQJ91_42015</name>
</gene>
<evidence type="ECO:0000256" key="4">
    <source>
        <dbReference type="SAM" id="MobiDB-lite"/>
    </source>
</evidence>
<dbReference type="InterPro" id="IPR002213">
    <property type="entry name" value="UDP_glucos_trans"/>
</dbReference>
<dbReference type="Pfam" id="PF06722">
    <property type="entry name" value="EryCIII-like_C"/>
    <property type="match status" value="1"/>
</dbReference>
<feature type="domain" description="Erythromycin biosynthesis protein CIII-like N-terminal" evidence="6">
    <location>
        <begin position="33"/>
        <end position="231"/>
    </location>
</feature>
<dbReference type="InterPro" id="IPR010610">
    <property type="entry name" value="EryCIII-like_C"/>
</dbReference>
<dbReference type="InterPro" id="IPR050426">
    <property type="entry name" value="Glycosyltransferase_28"/>
</dbReference>
<dbReference type="CDD" id="cd03784">
    <property type="entry name" value="GT1_Gtf-like"/>
    <property type="match status" value="1"/>
</dbReference>
<dbReference type="PANTHER" id="PTHR48050:SF13">
    <property type="entry name" value="STEROL 3-BETA-GLUCOSYLTRANSFERASE UGT80A2"/>
    <property type="match status" value="1"/>
</dbReference>
<dbReference type="OrthoDB" id="3863369at2"/>
<name>A0A117RXQ7_9ACTN</name>
<dbReference type="SUPFAM" id="SSF53756">
    <property type="entry name" value="UDP-Glycosyltransferase/glycogen phosphorylase"/>
    <property type="match status" value="1"/>
</dbReference>
<dbReference type="Proteomes" id="UP000053260">
    <property type="component" value="Unassembled WGS sequence"/>
</dbReference>
<dbReference type="AlphaFoldDB" id="A0A117RXQ7"/>
<comment type="similarity">
    <text evidence="1">Belongs to the glycosyltransferase 28 family.</text>
</comment>
<evidence type="ECO:0000313" key="8">
    <source>
        <dbReference type="Proteomes" id="UP000053260"/>
    </source>
</evidence>
<evidence type="ECO:0000256" key="3">
    <source>
        <dbReference type="ARBA" id="ARBA00022679"/>
    </source>
</evidence>
<dbReference type="EMBL" id="LMXB01000117">
    <property type="protein sequence ID" value="KUO15276.1"/>
    <property type="molecule type" value="Genomic_DNA"/>
</dbReference>
<dbReference type="GO" id="GO:0008194">
    <property type="term" value="F:UDP-glycosyltransferase activity"/>
    <property type="evidence" value="ECO:0007669"/>
    <property type="project" value="InterPro"/>
</dbReference>
<dbReference type="STRING" id="909626.AQJ91_42015"/>
<dbReference type="GO" id="GO:0016758">
    <property type="term" value="F:hexosyltransferase activity"/>
    <property type="evidence" value="ECO:0007669"/>
    <property type="project" value="UniProtKB-ARBA"/>
</dbReference>
<sequence length="396" mass="41584">MSAAGIEAPRRARVLFTTCPAAGHFYPMVPLAWALRAAGHEVLVATPGSLLPEVTRSGLPVVPCADAYDMIEVMRPKSTGQGPPRQSADPRQAVADTAQGFARLAERALPGLMRLVESWRPDVVVSEPMELAGPVAATRFGVPRVEHRWGLAPRPDLQAAATAAFRPATRVLATPEASPPVALVDVCPPSFQHEDVPVGDPMAYVPYNGTSVLPDWALRPAERPLVCVTLGTVLPRYGRMEPLLEEVVEALADLDVEVVVGMDEADAAALRGTARLQERLRAAGWLPLGATLPLCDAIVHHGGSGTTMASLVSGVPQLVLPHFADQFANAGQITAVGAGIQLGPDQRTVTAIRDAVTALQGEGPHRKASLAIAAESAAQPSPVDIARLITDRVAAG</sequence>
<dbReference type="Gene3D" id="3.40.50.2000">
    <property type="entry name" value="Glycogen Phosphorylase B"/>
    <property type="match status" value="2"/>
</dbReference>
<dbReference type="RefSeq" id="WP_079085612.1">
    <property type="nucleotide sequence ID" value="NZ_KQ949119.1"/>
</dbReference>
<evidence type="ECO:0000259" key="5">
    <source>
        <dbReference type="Pfam" id="PF06722"/>
    </source>
</evidence>
<dbReference type="GO" id="GO:0017000">
    <property type="term" value="P:antibiotic biosynthetic process"/>
    <property type="evidence" value="ECO:0007669"/>
    <property type="project" value="UniProtKB-ARBA"/>
</dbReference>
<organism evidence="7 8">
    <name type="scientific">Streptomyces dysideae</name>
    <dbReference type="NCBI Taxonomy" id="909626"/>
    <lineage>
        <taxon>Bacteria</taxon>
        <taxon>Bacillati</taxon>
        <taxon>Actinomycetota</taxon>
        <taxon>Actinomycetes</taxon>
        <taxon>Kitasatosporales</taxon>
        <taxon>Streptomycetaceae</taxon>
        <taxon>Streptomyces</taxon>
    </lineage>
</organism>
<accession>A0A117RXQ7</accession>
<dbReference type="Pfam" id="PF21036">
    <property type="entry name" value="EryCIII-like_N"/>
    <property type="match status" value="1"/>
</dbReference>
<keyword evidence="3" id="KW-0808">Transferase</keyword>
<keyword evidence="8" id="KW-1185">Reference proteome</keyword>
<feature type="region of interest" description="Disordered" evidence="4">
    <location>
        <begin position="75"/>
        <end position="94"/>
    </location>
</feature>
<dbReference type="PANTHER" id="PTHR48050">
    <property type="entry name" value="STEROL 3-BETA-GLUCOSYLTRANSFERASE"/>
    <property type="match status" value="1"/>
</dbReference>
<dbReference type="FunFam" id="3.40.50.2000:FF:000072">
    <property type="entry name" value="Glycosyl transferase"/>
    <property type="match status" value="1"/>
</dbReference>